<dbReference type="InterPro" id="IPR016163">
    <property type="entry name" value="Ald_DH_C"/>
</dbReference>
<accession>A0ABY9TL41</accession>
<dbReference type="InterPro" id="IPR015590">
    <property type="entry name" value="Aldehyde_DH_dom"/>
</dbReference>
<dbReference type="InterPro" id="IPR050740">
    <property type="entry name" value="Aldehyde_DH_Superfamily"/>
</dbReference>
<proteinExistence type="inferred from homology"/>
<organism evidence="6 7">
    <name type="scientific">Thalassotalea nanhaiensis</name>
    <dbReference type="NCBI Taxonomy" id="3065648"/>
    <lineage>
        <taxon>Bacteria</taxon>
        <taxon>Pseudomonadati</taxon>
        <taxon>Pseudomonadota</taxon>
        <taxon>Gammaproteobacteria</taxon>
        <taxon>Alteromonadales</taxon>
        <taxon>Colwelliaceae</taxon>
        <taxon>Thalassotalea</taxon>
    </lineage>
</organism>
<dbReference type="RefSeq" id="WP_348388285.1">
    <property type="nucleotide sequence ID" value="NZ_CP134146.1"/>
</dbReference>
<evidence type="ECO:0000256" key="1">
    <source>
        <dbReference type="ARBA" id="ARBA00009986"/>
    </source>
</evidence>
<dbReference type="Gene3D" id="3.40.605.10">
    <property type="entry name" value="Aldehyde Dehydrogenase, Chain A, domain 1"/>
    <property type="match status" value="1"/>
</dbReference>
<keyword evidence="2 4" id="KW-0560">Oxidoreductase</keyword>
<evidence type="ECO:0000256" key="2">
    <source>
        <dbReference type="ARBA" id="ARBA00023002"/>
    </source>
</evidence>
<evidence type="ECO:0000313" key="6">
    <source>
        <dbReference type="EMBL" id="WNC69141.1"/>
    </source>
</evidence>
<comment type="similarity">
    <text evidence="1 4">Belongs to the aldehyde dehydrogenase family.</text>
</comment>
<dbReference type="PANTHER" id="PTHR43353">
    <property type="entry name" value="SUCCINATE-SEMIALDEHYDE DEHYDROGENASE, MITOCHONDRIAL"/>
    <property type="match status" value="1"/>
</dbReference>
<dbReference type="PANTHER" id="PTHR43353:SF5">
    <property type="entry name" value="SUCCINATE-SEMIALDEHYDE DEHYDROGENASE, MITOCHONDRIAL"/>
    <property type="match status" value="1"/>
</dbReference>
<evidence type="ECO:0000259" key="5">
    <source>
        <dbReference type="Pfam" id="PF00171"/>
    </source>
</evidence>
<evidence type="ECO:0000313" key="7">
    <source>
        <dbReference type="Proteomes" id="UP001248581"/>
    </source>
</evidence>
<reference evidence="7" key="1">
    <citation type="submission" date="2023-09" db="EMBL/GenBank/DDBJ databases">
        <authorList>
            <person name="Li S."/>
            <person name="Li X."/>
            <person name="Zhang C."/>
            <person name="Zhao Z."/>
        </authorList>
    </citation>
    <scope>NUCLEOTIDE SEQUENCE [LARGE SCALE GENOMIC DNA]</scope>
    <source>
        <strain evidence="7">SQ345</strain>
    </source>
</reference>
<dbReference type="Proteomes" id="UP001248581">
    <property type="component" value="Chromosome"/>
</dbReference>
<protein>
    <submittedName>
        <fullName evidence="6">Aldehyde dehydrogenase family protein</fullName>
    </submittedName>
</protein>
<dbReference type="Gene3D" id="3.40.309.10">
    <property type="entry name" value="Aldehyde Dehydrogenase, Chain A, domain 2"/>
    <property type="match status" value="1"/>
</dbReference>
<name>A0ABY9TL41_9GAMM</name>
<feature type="domain" description="Aldehyde dehydrogenase" evidence="5">
    <location>
        <begin position="19"/>
        <end position="472"/>
    </location>
</feature>
<dbReference type="InterPro" id="IPR016162">
    <property type="entry name" value="Ald_DH_N"/>
</dbReference>
<feature type="active site" evidence="3">
    <location>
        <position position="248"/>
    </location>
</feature>
<dbReference type="EMBL" id="CP134146">
    <property type="protein sequence ID" value="WNC69141.1"/>
    <property type="molecule type" value="Genomic_DNA"/>
</dbReference>
<dbReference type="Pfam" id="PF00171">
    <property type="entry name" value="Aldedh"/>
    <property type="match status" value="1"/>
</dbReference>
<dbReference type="SUPFAM" id="SSF53720">
    <property type="entry name" value="ALDH-like"/>
    <property type="match status" value="1"/>
</dbReference>
<keyword evidence="7" id="KW-1185">Reference proteome</keyword>
<gene>
    <name evidence="6" type="ORF">RI845_03045</name>
</gene>
<dbReference type="InterPro" id="IPR016161">
    <property type="entry name" value="Ald_DH/histidinol_DH"/>
</dbReference>
<evidence type="ECO:0000256" key="3">
    <source>
        <dbReference type="PROSITE-ProRule" id="PRU10007"/>
    </source>
</evidence>
<dbReference type="InterPro" id="IPR029510">
    <property type="entry name" value="Ald_DH_CS_GLU"/>
</dbReference>
<dbReference type="PROSITE" id="PS00687">
    <property type="entry name" value="ALDEHYDE_DEHYDR_GLU"/>
    <property type="match status" value="1"/>
</dbReference>
<evidence type="ECO:0000256" key="4">
    <source>
        <dbReference type="RuleBase" id="RU003345"/>
    </source>
</evidence>
<sequence length="478" mass="51910">MSNKQYKMLINGELVTAKDSLNVINPATEEVIATAPQVEPEQIQTALDSADSAFSTWSKMTLAERSEIILNYANILEKHRDEIVDLLVEETGKPADNAEYDFDMLTTCLRFFLEEAKRIDQPIIADPNGRFLNYMMRQPLGVVVGYLAWNFPLLNLGYKLGPVLASGCTAIIKPSQLTPLATLRCAELSIEAGIPAGVINVISGDRYDITDPLLTSDKTTMFTMIGSTKAGVGAMHTASTNIKHFSVELGGNSPVVVYDDADVDKAVANIVGLKFANSGQVCVSPNRCFVHESVYDEFIDKAKIQAQDLVFGTGRSDGNLMGPMLTAQARERVLTNVKDAIDKGARLILGGKIPQSMAKGYYLEPTILADVDPCMPLACDEIFGPVLPVIKYSDSDDVIAMANDTEYGLAAYVFTSNLQRGLQAASQIQAGSVCVNEVHYDVSLPHGGLKQSGVGKDCSHYSLEEYMTLKRVSVLVND</sequence>